<dbReference type="AlphaFoldDB" id="D3BQ29"/>
<evidence type="ECO:0000313" key="12">
    <source>
        <dbReference type="EMBL" id="EFA76580.1"/>
    </source>
</evidence>
<dbReference type="GeneID" id="31365820"/>
<dbReference type="STRING" id="670386.D3BQ29"/>
<dbReference type="Pfam" id="PF21800">
    <property type="entry name" value="KH_KRR1_2nd"/>
    <property type="match status" value="1"/>
</dbReference>
<dbReference type="Pfam" id="PF17903">
    <property type="entry name" value="KH_KRR1_1st"/>
    <property type="match status" value="1"/>
</dbReference>
<dbReference type="GO" id="GO:0032040">
    <property type="term" value="C:small-subunit processome"/>
    <property type="evidence" value="ECO:0007669"/>
    <property type="project" value="TreeGrafter"/>
</dbReference>
<keyword evidence="4 8" id="KW-0698">rRNA processing</keyword>
<evidence type="ECO:0000256" key="1">
    <source>
        <dbReference type="ARBA" id="ARBA00004604"/>
    </source>
</evidence>
<feature type="region of interest" description="Disordered" evidence="9">
    <location>
        <begin position="300"/>
        <end position="354"/>
    </location>
</feature>
<dbReference type="EMBL" id="ADBJ01000047">
    <property type="protein sequence ID" value="EFA76580.1"/>
    <property type="molecule type" value="Genomic_DNA"/>
</dbReference>
<dbReference type="GO" id="GO:0003723">
    <property type="term" value="F:RNA binding"/>
    <property type="evidence" value="ECO:0007669"/>
    <property type="project" value="UniProtKB-KW"/>
</dbReference>
<keyword evidence="5 8" id="KW-0694">RNA-binding</keyword>
<dbReference type="InterPro" id="IPR048549">
    <property type="entry name" value="KRR1-like_KH2_euk"/>
</dbReference>
<proteinExistence type="inferred from homology"/>
<dbReference type="PANTHER" id="PTHR12581">
    <property type="entry name" value="HIV-1 REV BINDING PROTEIN 2, 3"/>
    <property type="match status" value="1"/>
</dbReference>
<feature type="domain" description="KRR1 small subunit processome component second KH" evidence="11">
    <location>
        <begin position="140"/>
        <end position="229"/>
    </location>
</feature>
<dbReference type="FunFam" id="3.30.1370.10:FF:000011">
    <property type="entry name" value="KRR1 small subunit processome component"/>
    <property type="match status" value="1"/>
</dbReference>
<dbReference type="PIRSF" id="PIRSF006515">
    <property type="entry name" value="KRR1"/>
    <property type="match status" value="1"/>
</dbReference>
<comment type="function">
    <text evidence="8">Required for 40S ribosome biogenesis. Involved in nucleolar processing of pre-18S ribosomal RNA and ribosome assembly.</text>
</comment>
<dbReference type="PANTHER" id="PTHR12581:SF0">
    <property type="entry name" value="KRR1 SMALL SUBUNIT PROCESSOME COMPONENT HOMOLOG"/>
    <property type="match status" value="1"/>
</dbReference>
<dbReference type="GO" id="GO:0006364">
    <property type="term" value="P:rRNA processing"/>
    <property type="evidence" value="ECO:0007669"/>
    <property type="project" value="UniProtKB-KW"/>
</dbReference>
<comment type="subunit">
    <text evidence="8">Component of the ribosomal small subunit (SSU) processome.</text>
</comment>
<feature type="domain" description="KRR1 small subunit processome component first KH" evidence="10">
    <location>
        <begin position="57"/>
        <end position="137"/>
    </location>
</feature>
<feature type="region of interest" description="Disordered" evidence="9">
    <location>
        <begin position="1"/>
        <end position="38"/>
    </location>
</feature>
<evidence type="ECO:0000313" key="13">
    <source>
        <dbReference type="Proteomes" id="UP000001396"/>
    </source>
</evidence>
<feature type="compositionally biased region" description="Polar residues" evidence="9">
    <location>
        <begin position="339"/>
        <end position="348"/>
    </location>
</feature>
<protein>
    <recommendedName>
        <fullName evidence="8">KRR1 small subunit processome component</fullName>
    </recommendedName>
    <alternativeName>
        <fullName evidence="8">KRR-R motif-containing protein 1</fullName>
    </alternativeName>
</protein>
<organism evidence="12 13">
    <name type="scientific">Heterostelium pallidum (strain ATCC 26659 / Pp 5 / PN500)</name>
    <name type="common">Cellular slime mold</name>
    <name type="synonym">Polysphondylium pallidum</name>
    <dbReference type="NCBI Taxonomy" id="670386"/>
    <lineage>
        <taxon>Eukaryota</taxon>
        <taxon>Amoebozoa</taxon>
        <taxon>Evosea</taxon>
        <taxon>Eumycetozoa</taxon>
        <taxon>Dictyostelia</taxon>
        <taxon>Acytosteliales</taxon>
        <taxon>Acytosteliaceae</taxon>
        <taxon>Heterostelium</taxon>
    </lineage>
</organism>
<dbReference type="InterPro" id="IPR041174">
    <property type="entry name" value="KRR1-like_KH1"/>
</dbReference>
<keyword evidence="6 8" id="KW-0539">Nucleus</keyword>
<comment type="similarity">
    <text evidence="2 8">Belongs to the KRR1 family.</text>
</comment>
<evidence type="ECO:0000256" key="3">
    <source>
        <dbReference type="ARBA" id="ARBA00022517"/>
    </source>
</evidence>
<dbReference type="SUPFAM" id="SSF54791">
    <property type="entry name" value="Eukaryotic type KH-domain (KH-domain type I)"/>
    <property type="match status" value="1"/>
</dbReference>
<sequence>MSDTEDQVEVQEQQEKKKYGKNKKERSDLDIPEGIDPWKPLPLSKDDVPRRVLYDESSFSTLFPKYREKYIKEIWPLVEKELNEHGIVCKLDLIDGSMSVTTTKKCWDPVAILKARDLIRLLSRSVPFHHAKRIMLDENNCDIIKIGGSVRNKERFVKRRQRLIGPDGATLKSIELLTRCYVLVQGTTVASIGPWDGLLQVNKIVEDCMKNIHPIYNIKEMMIRRELMKDESLKTESWDRFIPKFKKNNVQSSRDIAKIKQKKKQIKQKKKDTGPFAPAQLPRKEDLEMASGEYFLSEAKKAEKKKKEREEKQAEAVAKKQQERASSLVAPAEKERPHYSNNQQNNLPSKEESLKKIQENLKIEITRL</sequence>
<evidence type="ECO:0000256" key="2">
    <source>
        <dbReference type="ARBA" id="ARBA00009344"/>
    </source>
</evidence>
<evidence type="ECO:0000256" key="5">
    <source>
        <dbReference type="ARBA" id="ARBA00022884"/>
    </source>
</evidence>
<dbReference type="CDD" id="cd22394">
    <property type="entry name" value="KH-I_KRR1_rpt2"/>
    <property type="match status" value="1"/>
</dbReference>
<dbReference type="FunCoup" id="D3BQ29">
    <property type="interactions" value="791"/>
</dbReference>
<evidence type="ECO:0000256" key="7">
    <source>
        <dbReference type="ARBA" id="ARBA00023274"/>
    </source>
</evidence>
<dbReference type="InterPro" id="IPR036612">
    <property type="entry name" value="KH_dom_type_1_sf"/>
</dbReference>
<evidence type="ECO:0000256" key="6">
    <source>
        <dbReference type="ARBA" id="ARBA00023242"/>
    </source>
</evidence>
<dbReference type="InterPro" id="IPR048548">
    <property type="entry name" value="KRR1-like_KH2"/>
</dbReference>
<dbReference type="OMA" id="TPDIDKW"/>
<dbReference type="Proteomes" id="UP000001396">
    <property type="component" value="Unassembled WGS sequence"/>
</dbReference>
<feature type="compositionally biased region" description="Basic and acidic residues" evidence="9">
    <location>
        <begin position="308"/>
        <end position="323"/>
    </location>
</feature>
<keyword evidence="13" id="KW-1185">Reference proteome</keyword>
<dbReference type="CDD" id="cd22393">
    <property type="entry name" value="KH-I_KRR1_rpt1"/>
    <property type="match status" value="1"/>
</dbReference>
<keyword evidence="3 8" id="KW-0690">Ribosome biogenesis</keyword>
<dbReference type="RefSeq" id="XP_020428712.1">
    <property type="nucleotide sequence ID" value="XM_020581127.1"/>
</dbReference>
<evidence type="ECO:0000259" key="10">
    <source>
        <dbReference type="Pfam" id="PF17903"/>
    </source>
</evidence>
<feature type="region of interest" description="Disordered" evidence="9">
    <location>
        <begin position="256"/>
        <end position="283"/>
    </location>
</feature>
<comment type="caution">
    <text evidence="12">The sequence shown here is derived from an EMBL/GenBank/DDBJ whole genome shotgun (WGS) entry which is preliminary data.</text>
</comment>
<dbReference type="InterPro" id="IPR048550">
    <property type="entry name" value="KRR1-like_KH1_euk"/>
</dbReference>
<accession>D3BQ29</accession>
<reference evidence="12 13" key="1">
    <citation type="journal article" date="2011" name="Genome Res.">
        <title>Phylogeny-wide analysis of social amoeba genomes highlights ancient origins for complex intercellular communication.</title>
        <authorList>
            <person name="Heidel A.J."/>
            <person name="Lawal H.M."/>
            <person name="Felder M."/>
            <person name="Schilde C."/>
            <person name="Helps N.R."/>
            <person name="Tunggal B."/>
            <person name="Rivero F."/>
            <person name="John U."/>
            <person name="Schleicher M."/>
            <person name="Eichinger L."/>
            <person name="Platzer M."/>
            <person name="Noegel A.A."/>
            <person name="Schaap P."/>
            <person name="Gloeckner G."/>
        </authorList>
    </citation>
    <scope>NUCLEOTIDE SEQUENCE [LARGE SCALE GENOMIC DNA]</scope>
    <source>
        <strain evidence="13">ATCC 26659 / Pp 5 / PN500</strain>
    </source>
</reference>
<gene>
    <name evidence="12" type="ORF">PPL_10349</name>
</gene>
<evidence type="ECO:0000259" key="11">
    <source>
        <dbReference type="Pfam" id="PF21800"/>
    </source>
</evidence>
<evidence type="ECO:0000256" key="8">
    <source>
        <dbReference type="PIRNR" id="PIRNR006515"/>
    </source>
</evidence>
<feature type="compositionally biased region" description="Basic residues" evidence="9">
    <location>
        <begin position="259"/>
        <end position="270"/>
    </location>
</feature>
<dbReference type="InterPro" id="IPR024166">
    <property type="entry name" value="rRNA_assembly_KRR1"/>
</dbReference>
<evidence type="ECO:0000256" key="9">
    <source>
        <dbReference type="SAM" id="MobiDB-lite"/>
    </source>
</evidence>
<name>D3BQ29_HETP5</name>
<comment type="subcellular location">
    <subcellularLocation>
        <location evidence="1 8">Nucleus</location>
        <location evidence="1 8">Nucleolus</location>
    </subcellularLocation>
</comment>
<keyword evidence="7 8" id="KW-0687">Ribonucleoprotein</keyword>
<dbReference type="InParanoid" id="D3BQ29"/>
<evidence type="ECO:0000256" key="4">
    <source>
        <dbReference type="ARBA" id="ARBA00022552"/>
    </source>
</evidence>
<dbReference type="FunFam" id="3.30.1370.10:FF:000014">
    <property type="entry name" value="KRR1 small subunit processome component"/>
    <property type="match status" value="1"/>
</dbReference>
<dbReference type="Gene3D" id="3.30.1370.10">
    <property type="entry name" value="K Homology domain, type 1"/>
    <property type="match status" value="2"/>
</dbReference>